<sequence length="71" mass="8335">MSPISNRMKEQERNAFHASTVVESFFCDLILQLFWCSFFSFSVFLFPFLPFFESSMLIFPLPMQLTPVKPS</sequence>
<dbReference type="EMBL" id="MU006581">
    <property type="protein sequence ID" value="KAF2745756.1"/>
    <property type="molecule type" value="Genomic_DNA"/>
</dbReference>
<name>A0A6A6V799_9PLEO</name>
<keyword evidence="1" id="KW-1133">Transmembrane helix</keyword>
<dbReference type="AlphaFoldDB" id="A0A6A6V799"/>
<keyword evidence="1" id="KW-0812">Transmembrane</keyword>
<accession>A0A6A6V799</accession>
<feature type="transmembrane region" description="Helical" evidence="1">
    <location>
        <begin position="29"/>
        <end position="52"/>
    </location>
</feature>
<gene>
    <name evidence="2" type="ORF">M011DRAFT_469422</name>
</gene>
<dbReference type="Proteomes" id="UP000799440">
    <property type="component" value="Unassembled WGS sequence"/>
</dbReference>
<keyword evidence="3" id="KW-1185">Reference proteome</keyword>
<feature type="non-terminal residue" evidence="2">
    <location>
        <position position="71"/>
    </location>
</feature>
<evidence type="ECO:0000256" key="1">
    <source>
        <dbReference type="SAM" id="Phobius"/>
    </source>
</evidence>
<evidence type="ECO:0000313" key="2">
    <source>
        <dbReference type="EMBL" id="KAF2745756.1"/>
    </source>
</evidence>
<organism evidence="2 3">
    <name type="scientific">Sporormia fimetaria CBS 119925</name>
    <dbReference type="NCBI Taxonomy" id="1340428"/>
    <lineage>
        <taxon>Eukaryota</taxon>
        <taxon>Fungi</taxon>
        <taxon>Dikarya</taxon>
        <taxon>Ascomycota</taxon>
        <taxon>Pezizomycotina</taxon>
        <taxon>Dothideomycetes</taxon>
        <taxon>Pleosporomycetidae</taxon>
        <taxon>Pleosporales</taxon>
        <taxon>Sporormiaceae</taxon>
        <taxon>Sporormia</taxon>
    </lineage>
</organism>
<protein>
    <submittedName>
        <fullName evidence="2">Uncharacterized protein</fullName>
    </submittedName>
</protein>
<reference evidence="2" key="1">
    <citation type="journal article" date="2020" name="Stud. Mycol.">
        <title>101 Dothideomycetes genomes: a test case for predicting lifestyles and emergence of pathogens.</title>
        <authorList>
            <person name="Haridas S."/>
            <person name="Albert R."/>
            <person name="Binder M."/>
            <person name="Bloem J."/>
            <person name="Labutti K."/>
            <person name="Salamov A."/>
            <person name="Andreopoulos B."/>
            <person name="Baker S."/>
            <person name="Barry K."/>
            <person name="Bills G."/>
            <person name="Bluhm B."/>
            <person name="Cannon C."/>
            <person name="Castanera R."/>
            <person name="Culley D."/>
            <person name="Daum C."/>
            <person name="Ezra D."/>
            <person name="Gonzalez J."/>
            <person name="Henrissat B."/>
            <person name="Kuo A."/>
            <person name="Liang C."/>
            <person name="Lipzen A."/>
            <person name="Lutzoni F."/>
            <person name="Magnuson J."/>
            <person name="Mondo S."/>
            <person name="Nolan M."/>
            <person name="Ohm R."/>
            <person name="Pangilinan J."/>
            <person name="Park H.-J."/>
            <person name="Ramirez L."/>
            <person name="Alfaro M."/>
            <person name="Sun H."/>
            <person name="Tritt A."/>
            <person name="Yoshinaga Y."/>
            <person name="Zwiers L.-H."/>
            <person name="Turgeon B."/>
            <person name="Goodwin S."/>
            <person name="Spatafora J."/>
            <person name="Crous P."/>
            <person name="Grigoriev I."/>
        </authorList>
    </citation>
    <scope>NUCLEOTIDE SEQUENCE</scope>
    <source>
        <strain evidence="2">CBS 119925</strain>
    </source>
</reference>
<proteinExistence type="predicted"/>
<keyword evidence="1" id="KW-0472">Membrane</keyword>
<evidence type="ECO:0000313" key="3">
    <source>
        <dbReference type="Proteomes" id="UP000799440"/>
    </source>
</evidence>